<dbReference type="PANTHER" id="PTHR10039:SF5">
    <property type="entry name" value="NACHT DOMAIN-CONTAINING PROTEIN"/>
    <property type="match status" value="1"/>
</dbReference>
<dbReference type="AlphaFoldDB" id="A0A6A6NX98"/>
<dbReference type="InterPro" id="IPR027417">
    <property type="entry name" value="P-loop_NTPase"/>
</dbReference>
<proteinExistence type="predicted"/>
<keyword evidence="1" id="KW-0677">Repeat</keyword>
<evidence type="ECO:0000313" key="4">
    <source>
        <dbReference type="Proteomes" id="UP000799766"/>
    </source>
</evidence>
<dbReference type="OrthoDB" id="443402at2759"/>
<protein>
    <recommendedName>
        <fullName evidence="2">Nephrocystin 3-like N-terminal domain-containing protein</fullName>
    </recommendedName>
</protein>
<dbReference type="SUPFAM" id="SSF52540">
    <property type="entry name" value="P-loop containing nucleoside triphosphate hydrolases"/>
    <property type="match status" value="1"/>
</dbReference>
<dbReference type="Pfam" id="PF24883">
    <property type="entry name" value="NPHP3_N"/>
    <property type="match status" value="1"/>
</dbReference>
<gene>
    <name evidence="3" type="ORF">BDY21DRAFT_55879</name>
</gene>
<dbReference type="EMBL" id="MU001684">
    <property type="protein sequence ID" value="KAF2456087.1"/>
    <property type="molecule type" value="Genomic_DNA"/>
</dbReference>
<evidence type="ECO:0000259" key="2">
    <source>
        <dbReference type="Pfam" id="PF24883"/>
    </source>
</evidence>
<evidence type="ECO:0000256" key="1">
    <source>
        <dbReference type="ARBA" id="ARBA00022737"/>
    </source>
</evidence>
<dbReference type="PANTHER" id="PTHR10039">
    <property type="entry name" value="AMELOGENIN"/>
    <property type="match status" value="1"/>
</dbReference>
<name>A0A6A6NX98_9PEZI</name>
<accession>A0A6A6NX98</accession>
<evidence type="ECO:0000313" key="3">
    <source>
        <dbReference type="EMBL" id="KAF2456087.1"/>
    </source>
</evidence>
<dbReference type="InterPro" id="IPR056884">
    <property type="entry name" value="NPHP3-like_N"/>
</dbReference>
<sequence length="651" mass="74440">MASERLWFILAGRESWVGKVHAHEIHFRAQEDSGHPFRMGQAGIPSDIEIFFWRLGTSFEKSVDGLLRSVLFEIINYAPEIVSGLLPETDPRNSWAYAPAGPLLGESTFAPLNRTSSGLLDLLKKAKALSTKYKFCLFIDGLDEIQGDITDLLKTLNELISSNVKICVSSRPWNEFEIEFRQCEKQTMYLHELTKPDIRKYVHEVLDIQRNPEAFGLVQDVVTKANGVFLWVDLVTRSLRNGHANGDSITELRRRLGELPADLDELYKYILDSIDPRYVKETKTYLWCALSSERSLPLLLFLFLSNLETDQFLAEHTNQLISTAKRRVNSRCKDLVSIKHSHMKSYSTLVVEFSHKSVSEFLYRHYGQIPFDKSFDPLVETMEASLAAIELLLDVSSATVEVYGISHFFLDLVAQADRSWKPQNSYLDRFCSVVLSSPSLLEKLGIDSIVCPLYEKQPSTTVFIEVAEKYRLVNCMRKRLETLPALGERSSSQLLQMFSSRNDCSPTQRTRTVDLDIFRHLLKQGTDPHEVLPGRTWSAWRHFIQASFWALSREARSRNVREWRIIVIKEFLLHGANPHIIVEGSRERGSSRNEGGHRTLLTISKMLDYIKLVDSNSGSSELIGEVEDIFTQKTEEWDRVRSGRGCRILPG</sequence>
<reference evidence="3" key="1">
    <citation type="journal article" date="2020" name="Stud. Mycol.">
        <title>101 Dothideomycetes genomes: a test case for predicting lifestyles and emergence of pathogens.</title>
        <authorList>
            <person name="Haridas S."/>
            <person name="Albert R."/>
            <person name="Binder M."/>
            <person name="Bloem J."/>
            <person name="Labutti K."/>
            <person name="Salamov A."/>
            <person name="Andreopoulos B."/>
            <person name="Baker S."/>
            <person name="Barry K."/>
            <person name="Bills G."/>
            <person name="Bluhm B."/>
            <person name="Cannon C."/>
            <person name="Castanera R."/>
            <person name="Culley D."/>
            <person name="Daum C."/>
            <person name="Ezra D."/>
            <person name="Gonzalez J."/>
            <person name="Henrissat B."/>
            <person name="Kuo A."/>
            <person name="Liang C."/>
            <person name="Lipzen A."/>
            <person name="Lutzoni F."/>
            <person name="Magnuson J."/>
            <person name="Mondo S."/>
            <person name="Nolan M."/>
            <person name="Ohm R."/>
            <person name="Pangilinan J."/>
            <person name="Park H.-J."/>
            <person name="Ramirez L."/>
            <person name="Alfaro M."/>
            <person name="Sun H."/>
            <person name="Tritt A."/>
            <person name="Yoshinaga Y."/>
            <person name="Zwiers L.-H."/>
            <person name="Turgeon B."/>
            <person name="Goodwin S."/>
            <person name="Spatafora J."/>
            <person name="Crous P."/>
            <person name="Grigoriev I."/>
        </authorList>
    </citation>
    <scope>NUCLEOTIDE SEQUENCE</scope>
    <source>
        <strain evidence="3">ATCC 16933</strain>
    </source>
</reference>
<dbReference type="Proteomes" id="UP000799766">
    <property type="component" value="Unassembled WGS sequence"/>
</dbReference>
<keyword evidence="4" id="KW-1185">Reference proteome</keyword>
<organism evidence="3 4">
    <name type="scientific">Lineolata rhizophorae</name>
    <dbReference type="NCBI Taxonomy" id="578093"/>
    <lineage>
        <taxon>Eukaryota</taxon>
        <taxon>Fungi</taxon>
        <taxon>Dikarya</taxon>
        <taxon>Ascomycota</taxon>
        <taxon>Pezizomycotina</taxon>
        <taxon>Dothideomycetes</taxon>
        <taxon>Dothideomycetes incertae sedis</taxon>
        <taxon>Lineolatales</taxon>
        <taxon>Lineolataceae</taxon>
        <taxon>Lineolata</taxon>
    </lineage>
</organism>
<feature type="domain" description="Nephrocystin 3-like N-terminal" evidence="2">
    <location>
        <begin position="47"/>
        <end position="171"/>
    </location>
</feature>